<dbReference type="InterPro" id="IPR036034">
    <property type="entry name" value="PDZ_sf"/>
</dbReference>
<dbReference type="InterPro" id="IPR008936">
    <property type="entry name" value="Rho_GTPase_activation_prot"/>
</dbReference>
<feature type="compositionally biased region" description="Polar residues" evidence="2">
    <location>
        <begin position="1192"/>
        <end position="1204"/>
    </location>
</feature>
<dbReference type="Gene3D" id="1.10.555.10">
    <property type="entry name" value="Rho GTPase activation protein"/>
    <property type="match status" value="1"/>
</dbReference>
<dbReference type="GO" id="GO:0005096">
    <property type="term" value="F:GTPase activator activity"/>
    <property type="evidence" value="ECO:0007669"/>
    <property type="project" value="UniProtKB-KW"/>
</dbReference>
<evidence type="ECO:0000256" key="1">
    <source>
        <dbReference type="ARBA" id="ARBA00022468"/>
    </source>
</evidence>
<dbReference type="InterPro" id="IPR000008">
    <property type="entry name" value="C2_dom"/>
</dbReference>
<keyword evidence="7" id="KW-1185">Reference proteome</keyword>
<evidence type="ECO:0000259" key="5">
    <source>
        <dbReference type="PROSITE" id="PS50238"/>
    </source>
</evidence>
<feature type="region of interest" description="Disordered" evidence="2">
    <location>
        <begin position="481"/>
        <end position="513"/>
    </location>
</feature>
<dbReference type="GO" id="GO:0046578">
    <property type="term" value="P:regulation of Ras protein signal transduction"/>
    <property type="evidence" value="ECO:0007669"/>
    <property type="project" value="TreeGrafter"/>
</dbReference>
<dbReference type="PANTHER" id="PTHR46150:SF3">
    <property type="entry name" value="RHO GTPASE-ACTIVATING PROTEIN 100F"/>
    <property type="match status" value="1"/>
</dbReference>
<evidence type="ECO:0008006" key="8">
    <source>
        <dbReference type="Google" id="ProtNLM"/>
    </source>
</evidence>
<dbReference type="GO" id="GO:0097060">
    <property type="term" value="C:synaptic membrane"/>
    <property type="evidence" value="ECO:0007669"/>
    <property type="project" value="TreeGrafter"/>
</dbReference>
<dbReference type="GO" id="GO:0007165">
    <property type="term" value="P:signal transduction"/>
    <property type="evidence" value="ECO:0007669"/>
    <property type="project" value="InterPro"/>
</dbReference>
<feature type="compositionally biased region" description="Acidic residues" evidence="2">
    <location>
        <begin position="1368"/>
        <end position="1378"/>
    </location>
</feature>
<accession>A0A9P0AKR3</accession>
<sequence>MCDKGSSSGCFFTRKGRETQVDLATSPRRQPQINNTNMGPRPKDPLPMVVQGDFRKVSGISNEIFRQIETIENELDGSIAAALASVERRGEMVVRMLDYRSMGKNAAELAKRFLSMQDAQHSVHFVEIVKRPGQTLGLYIREGNGVDRADGVFISRIALESAVYNSGCLKVGDEILAVNLVDVTRMSLDDVVIIMSIPRRLVLATRQVKGLRQAQGTPSQPRALELKVPPVVVIKKSLTREEDQDDEEDEENNHRFADLNRESKIRGRVGQSRSHLALGSLDTNGDIGSGALYYNSRPHAATLDRRMGNSDNKSWSYQPPPPPVVTQQPKPQHFQPFDKSYPNTLESLAEKVHPFNPGNGPGSSYGAGSSRYATTGRSSSRLSNRGPSMPRSGSDQHLPRVEYDYGNGLPARHSGSLLRSSLRASTGMGGSYSRSRDQYNASPSSTLLPRRQRPALDYASDTEATCSSSSRASYYYCRPSPPVSSLTRGVSFRSNSLPRHSLTSQSSGRTPLSVRFERNNLLDEGDSDGALSAPELPIARKHRGRLSSTPSVFTSDEYRAWLSRTPSTSAIYDRLRAGQQKAQRFTFSAENLPERTRQSELLASYRSSGLSALTGLSGLTSSTLDRHTLANRTTSLRRMRHLLELEAKHQADRAKIMEINPAEFLKYKMEKWNGPEPVGASGLLWVHLLAGRGLRNPSPSQTTGNRDLYCVLECDRVHKARTVVRTGDLVFDWDETFELDLVGNKQLDFLIYSWDPQYRHKLCYKGSVHLASLLRDSPIHQLALKIEPRGTLYLRLRHTSPYRTFLRQSRSATGLFGGDLEATVAREGGSIPIIVRRCVEEVERRGLDIIGLYRLCGSATKKRILREAFERNARIVDLSPDHVPDINVITGVLKDYLRELPEPLFTKCLYQMMVDALTVCLPDDPEGNAKLMFSILDCLPRINKATLVFLLDHLAMVVGASGRNKMCSGSVASCLAPVLILHSESATDPMDFMQPISVLRYLLDIWPNKSVRDSVGHPVRPSKCLLPQQPPPLPAKPVGFRQTSGPVVVASPTSDTSPEENDEQDDVVSVIQAHTDSKPSPLDTSRSDANLINSLAQSVVTSSNPENGNSIANIIERFNQTTKTSNLSAPGSPATVARGINYGQPPKLPPRNNISTLGNTTVVNSVTSSSNLFANSPSNYLKDKNILSSANNLHTTNGNNSSINELPERNGLSNGTKSGRENNPFLCDPKPPPIAARNILSEGNSDILQNNVFSNSIFQRENNISGGATSNGARLFSYSPAISSAADTATNHDASYSYTNVFAKTNPFQTENMLRINVTSSLDISSGNLPTRLSSQHSPISPGQRDVETPSSSTGTEEDSRRERGVDADQESSEEDLK</sequence>
<dbReference type="InterPro" id="IPR052118">
    <property type="entry name" value="Rho-GAP_regulator"/>
</dbReference>
<feature type="domain" description="PDZ" evidence="4">
    <location>
        <begin position="125"/>
        <end position="195"/>
    </location>
</feature>
<feature type="compositionally biased region" description="Polar residues" evidence="2">
    <location>
        <begin position="438"/>
        <end position="447"/>
    </location>
</feature>
<dbReference type="Pfam" id="PF00595">
    <property type="entry name" value="PDZ"/>
    <property type="match status" value="1"/>
</dbReference>
<evidence type="ECO:0000256" key="2">
    <source>
        <dbReference type="SAM" id="MobiDB-lite"/>
    </source>
</evidence>
<keyword evidence="1" id="KW-0343">GTPase activation</keyword>
<organism evidence="6 7">
    <name type="scientific">Bemisia tabaci</name>
    <name type="common">Sweetpotato whitefly</name>
    <name type="synonym">Aleurodes tabaci</name>
    <dbReference type="NCBI Taxonomy" id="7038"/>
    <lineage>
        <taxon>Eukaryota</taxon>
        <taxon>Metazoa</taxon>
        <taxon>Ecdysozoa</taxon>
        <taxon>Arthropoda</taxon>
        <taxon>Hexapoda</taxon>
        <taxon>Insecta</taxon>
        <taxon>Pterygota</taxon>
        <taxon>Neoptera</taxon>
        <taxon>Paraneoptera</taxon>
        <taxon>Hemiptera</taxon>
        <taxon>Sternorrhyncha</taxon>
        <taxon>Aleyrodoidea</taxon>
        <taxon>Aleyrodidae</taxon>
        <taxon>Aleyrodinae</taxon>
        <taxon>Bemisia</taxon>
    </lineage>
</organism>
<evidence type="ECO:0000259" key="4">
    <source>
        <dbReference type="PROSITE" id="PS50106"/>
    </source>
</evidence>
<feature type="compositionally biased region" description="Polar residues" evidence="2">
    <location>
        <begin position="1042"/>
        <end position="1056"/>
    </location>
</feature>
<feature type="compositionally biased region" description="Basic and acidic residues" evidence="2">
    <location>
        <begin position="252"/>
        <end position="265"/>
    </location>
</feature>
<feature type="domain" description="Rho-GAP" evidence="5">
    <location>
        <begin position="818"/>
        <end position="1010"/>
    </location>
</feature>
<feature type="region of interest" description="Disordered" evidence="2">
    <location>
        <begin position="1327"/>
        <end position="1378"/>
    </location>
</feature>
<dbReference type="InterPro" id="IPR035892">
    <property type="entry name" value="C2_domain_sf"/>
</dbReference>
<reference evidence="6" key="1">
    <citation type="submission" date="2021-12" db="EMBL/GenBank/DDBJ databases">
        <authorList>
            <person name="King R."/>
        </authorList>
    </citation>
    <scope>NUCLEOTIDE SEQUENCE</scope>
</reference>
<dbReference type="GO" id="GO:0030030">
    <property type="term" value="P:cell projection organization"/>
    <property type="evidence" value="ECO:0007669"/>
    <property type="project" value="TreeGrafter"/>
</dbReference>
<feature type="region of interest" description="Disordered" evidence="2">
    <location>
        <begin position="237"/>
        <end position="271"/>
    </location>
</feature>
<dbReference type="PROSITE" id="PS50106">
    <property type="entry name" value="PDZ"/>
    <property type="match status" value="1"/>
</dbReference>
<dbReference type="SUPFAM" id="SSF48350">
    <property type="entry name" value="GTPase activation domain, GAP"/>
    <property type="match status" value="1"/>
</dbReference>
<feature type="compositionally biased region" description="Acidic residues" evidence="2">
    <location>
        <begin position="1057"/>
        <end position="1066"/>
    </location>
</feature>
<dbReference type="EMBL" id="OU963868">
    <property type="protein sequence ID" value="CAH0393959.1"/>
    <property type="molecule type" value="Genomic_DNA"/>
</dbReference>
<feature type="compositionally biased region" description="Low complexity" evidence="2">
    <location>
        <begin position="412"/>
        <end position="425"/>
    </location>
</feature>
<evidence type="ECO:0000313" key="7">
    <source>
        <dbReference type="Proteomes" id="UP001152759"/>
    </source>
</evidence>
<feature type="compositionally biased region" description="Basic and acidic residues" evidence="2">
    <location>
        <begin position="1358"/>
        <end position="1367"/>
    </location>
</feature>
<dbReference type="PANTHER" id="PTHR46150">
    <property type="entry name" value="RHO GTPASE-ACTIVATING PROTEIN 100F"/>
    <property type="match status" value="1"/>
</dbReference>
<dbReference type="OrthoDB" id="120383at2759"/>
<proteinExistence type="predicted"/>
<dbReference type="Gene3D" id="2.30.42.10">
    <property type="match status" value="1"/>
</dbReference>
<dbReference type="SMART" id="SM00324">
    <property type="entry name" value="RhoGAP"/>
    <property type="match status" value="1"/>
</dbReference>
<dbReference type="GO" id="GO:0016477">
    <property type="term" value="P:cell migration"/>
    <property type="evidence" value="ECO:0007669"/>
    <property type="project" value="TreeGrafter"/>
</dbReference>
<feature type="region of interest" description="Disordered" evidence="2">
    <location>
        <begin position="1042"/>
        <end position="1066"/>
    </location>
</feature>
<feature type="region of interest" description="Disordered" evidence="2">
    <location>
        <begin position="303"/>
        <end position="463"/>
    </location>
</feature>
<dbReference type="SUPFAM" id="SSF49562">
    <property type="entry name" value="C2 domain (Calcium/lipid-binding domain, CaLB)"/>
    <property type="match status" value="1"/>
</dbReference>
<dbReference type="PROSITE" id="PS50004">
    <property type="entry name" value="C2"/>
    <property type="match status" value="1"/>
</dbReference>
<dbReference type="SMART" id="SM00228">
    <property type="entry name" value="PDZ"/>
    <property type="match status" value="1"/>
</dbReference>
<feature type="compositionally biased region" description="Polar residues" evidence="2">
    <location>
        <begin position="375"/>
        <end position="395"/>
    </location>
</feature>
<protein>
    <recommendedName>
        <fullName evidence="8">Rho GTPase-activating protein 100F</fullName>
    </recommendedName>
</protein>
<evidence type="ECO:0000313" key="6">
    <source>
        <dbReference type="EMBL" id="CAH0393959.1"/>
    </source>
</evidence>
<dbReference type="Proteomes" id="UP001152759">
    <property type="component" value="Chromosome 7"/>
</dbReference>
<dbReference type="FunFam" id="1.10.555.10:FF:000031">
    <property type="entry name" value="rho GTPase-activating protein 100F isoform X6"/>
    <property type="match status" value="1"/>
</dbReference>
<dbReference type="InterPro" id="IPR001478">
    <property type="entry name" value="PDZ"/>
</dbReference>
<dbReference type="InterPro" id="IPR000198">
    <property type="entry name" value="RhoGAP_dom"/>
</dbReference>
<dbReference type="InterPro" id="IPR057459">
    <property type="entry name" value="SYDE1/2_C2"/>
</dbReference>
<feature type="compositionally biased region" description="Polar residues" evidence="2">
    <location>
        <begin position="483"/>
        <end position="510"/>
    </location>
</feature>
<dbReference type="SUPFAM" id="SSF50156">
    <property type="entry name" value="PDZ domain-like"/>
    <property type="match status" value="1"/>
</dbReference>
<dbReference type="CDD" id="cd00030">
    <property type="entry name" value="C2"/>
    <property type="match status" value="1"/>
</dbReference>
<gene>
    <name evidence="6" type="ORF">BEMITA_LOCUS12309</name>
</gene>
<dbReference type="Gene3D" id="2.60.40.150">
    <property type="entry name" value="C2 domain"/>
    <property type="match status" value="1"/>
</dbReference>
<name>A0A9P0AKR3_BEMTA</name>
<feature type="region of interest" description="Disordered" evidence="2">
    <location>
        <begin position="1192"/>
        <end position="1229"/>
    </location>
</feature>
<dbReference type="Pfam" id="PF00620">
    <property type="entry name" value="RhoGAP"/>
    <property type="match status" value="1"/>
</dbReference>
<feature type="region of interest" description="Disordered" evidence="2">
    <location>
        <begin position="18"/>
        <end position="46"/>
    </location>
</feature>
<dbReference type="SMART" id="SM00239">
    <property type="entry name" value="C2"/>
    <property type="match status" value="1"/>
</dbReference>
<evidence type="ECO:0000259" key="3">
    <source>
        <dbReference type="PROSITE" id="PS50004"/>
    </source>
</evidence>
<dbReference type="CDD" id="cd06718">
    <property type="entry name" value="PDZ_Par6-like"/>
    <property type="match status" value="1"/>
</dbReference>
<feature type="domain" description="C2" evidence="3">
    <location>
        <begin position="665"/>
        <end position="783"/>
    </location>
</feature>
<dbReference type="Pfam" id="PF25336">
    <property type="entry name" value="C2_SYDE"/>
    <property type="match status" value="1"/>
</dbReference>
<dbReference type="KEGG" id="btab:109039348"/>
<feature type="compositionally biased region" description="Polar residues" evidence="2">
    <location>
        <begin position="27"/>
        <end position="38"/>
    </location>
</feature>
<feature type="compositionally biased region" description="Acidic residues" evidence="2">
    <location>
        <begin position="242"/>
        <end position="251"/>
    </location>
</feature>
<dbReference type="PROSITE" id="PS50238">
    <property type="entry name" value="RHOGAP"/>
    <property type="match status" value="1"/>
</dbReference>
<feature type="compositionally biased region" description="Polar residues" evidence="2">
    <location>
        <begin position="1327"/>
        <end position="1341"/>
    </location>
</feature>